<reference evidence="1 2" key="1">
    <citation type="submission" date="2021-06" db="EMBL/GenBank/DDBJ databases">
        <title>Gemonas diversity in paddy soil.</title>
        <authorList>
            <person name="Liu G."/>
        </authorList>
    </citation>
    <scope>NUCLEOTIDE SEQUENCE [LARGE SCALE GENOMIC DNA]</scope>
    <source>
        <strain evidence="1 2">RG2</strain>
    </source>
</reference>
<evidence type="ECO:0000313" key="2">
    <source>
        <dbReference type="Proteomes" id="UP000683559"/>
    </source>
</evidence>
<evidence type="ECO:0000313" key="1">
    <source>
        <dbReference type="EMBL" id="QXE91888.1"/>
    </source>
</evidence>
<organism evidence="1 2">
    <name type="scientific">Geomonas subterranea</name>
    <dbReference type="NCBI Taxonomy" id="2847989"/>
    <lineage>
        <taxon>Bacteria</taxon>
        <taxon>Pseudomonadati</taxon>
        <taxon>Thermodesulfobacteriota</taxon>
        <taxon>Desulfuromonadia</taxon>
        <taxon>Geobacterales</taxon>
        <taxon>Geobacteraceae</taxon>
        <taxon>Geomonas</taxon>
    </lineage>
</organism>
<gene>
    <name evidence="1" type="ORF">KP001_04950</name>
</gene>
<sequence length="117" mass="13575">MIRLKRIYEDPAAQDGVRVLVDRLWPRGISKDKAQLDRWEKELAPSDELRRWFGHDPEKWIGFRERYRKELEGQGALLAELAELSARGTLTLLYAAKDEEHNNAVVLKELMEDSSIG</sequence>
<proteinExistence type="predicted"/>
<dbReference type="Proteomes" id="UP000683559">
    <property type="component" value="Chromosome"/>
</dbReference>
<keyword evidence="2" id="KW-1185">Reference proteome</keyword>
<dbReference type="PANTHER" id="PTHR36849:SF1">
    <property type="entry name" value="CYTOPLASMIC PROTEIN"/>
    <property type="match status" value="1"/>
</dbReference>
<name>A0ABX8LJI6_9BACT</name>
<protein>
    <submittedName>
        <fullName evidence="1">DUF488 domain-containing protein</fullName>
    </submittedName>
</protein>
<accession>A0ABX8LJI6</accession>
<dbReference type="Pfam" id="PF22752">
    <property type="entry name" value="DUF488-N3i"/>
    <property type="match status" value="1"/>
</dbReference>
<dbReference type="RefSeq" id="WP_217288457.1">
    <property type="nucleotide sequence ID" value="NZ_CP077683.1"/>
</dbReference>
<dbReference type="EMBL" id="CP077683">
    <property type="protein sequence ID" value="QXE91888.1"/>
    <property type="molecule type" value="Genomic_DNA"/>
</dbReference>
<dbReference type="PANTHER" id="PTHR36849">
    <property type="entry name" value="CYTOPLASMIC PROTEIN-RELATED"/>
    <property type="match status" value="1"/>
</dbReference>
<dbReference type="InterPro" id="IPR052552">
    <property type="entry name" value="YeaO-like"/>
</dbReference>